<sequence>MMAVLKPFAQWLASTEWFMKAGPRFVPQFDRALHRLTGGRLISSDRVIPSLVLTTTGAKTGLPRRSPLACLPEDDGAFLVVGSNFGGPTHPAWSANLLKNPEATVTHRGREIPVVATLLTGEARAEAWPRLLANWPLYDRYTEKSGRELRVFRLTPPT</sequence>
<gene>
    <name evidence="3" type="ORF">FHU36_008639</name>
</gene>
<name>A0A7X0CC93_9ACTN</name>
<dbReference type="InterPro" id="IPR004378">
    <property type="entry name" value="F420H2_quin_Rdtase"/>
</dbReference>
<dbReference type="Pfam" id="PF04075">
    <property type="entry name" value="F420H2_quin_red"/>
    <property type="match status" value="1"/>
</dbReference>
<evidence type="ECO:0000313" key="3">
    <source>
        <dbReference type="EMBL" id="MBB6352043.1"/>
    </source>
</evidence>
<evidence type="ECO:0000313" key="4">
    <source>
        <dbReference type="Proteomes" id="UP000583800"/>
    </source>
</evidence>
<dbReference type="GO" id="GO:0016491">
    <property type="term" value="F:oxidoreductase activity"/>
    <property type="evidence" value="ECO:0007669"/>
    <property type="project" value="InterPro"/>
</dbReference>
<protein>
    <submittedName>
        <fullName evidence="3">Deazaflavin-dependent oxidoreductase (Nitroreductase family)</fullName>
    </submittedName>
</protein>
<evidence type="ECO:0000256" key="2">
    <source>
        <dbReference type="ARBA" id="ARBA00049106"/>
    </source>
</evidence>
<dbReference type="PANTHER" id="PTHR39428:SF1">
    <property type="entry name" value="F420H(2)-DEPENDENT QUINONE REDUCTASE RV1261C"/>
    <property type="match status" value="1"/>
</dbReference>
<accession>A0A7X0CC93</accession>
<comment type="catalytic activity">
    <reaction evidence="2">
        <text>oxidized coenzyme F420-(gamma-L-Glu)(n) + a quinol + H(+) = reduced coenzyme F420-(gamma-L-Glu)(n) + a quinone</text>
        <dbReference type="Rhea" id="RHEA:39663"/>
        <dbReference type="Rhea" id="RHEA-COMP:12939"/>
        <dbReference type="Rhea" id="RHEA-COMP:14378"/>
        <dbReference type="ChEBI" id="CHEBI:15378"/>
        <dbReference type="ChEBI" id="CHEBI:24646"/>
        <dbReference type="ChEBI" id="CHEBI:132124"/>
        <dbReference type="ChEBI" id="CHEBI:133980"/>
        <dbReference type="ChEBI" id="CHEBI:139511"/>
    </reaction>
</comment>
<dbReference type="GO" id="GO:0005886">
    <property type="term" value="C:plasma membrane"/>
    <property type="evidence" value="ECO:0007669"/>
    <property type="project" value="TreeGrafter"/>
</dbReference>
<dbReference type="RefSeq" id="WP_221497442.1">
    <property type="nucleotide sequence ID" value="NZ_JACHJB010000005.1"/>
</dbReference>
<proteinExistence type="inferred from homology"/>
<dbReference type="AlphaFoldDB" id="A0A7X0CC93"/>
<dbReference type="InterPro" id="IPR012349">
    <property type="entry name" value="Split_barrel_FMN-bd"/>
</dbReference>
<dbReference type="EMBL" id="JACHJB010000005">
    <property type="protein sequence ID" value="MBB6352043.1"/>
    <property type="molecule type" value="Genomic_DNA"/>
</dbReference>
<dbReference type="SUPFAM" id="SSF50475">
    <property type="entry name" value="FMN-binding split barrel"/>
    <property type="match status" value="1"/>
</dbReference>
<dbReference type="Proteomes" id="UP000583800">
    <property type="component" value="Unassembled WGS sequence"/>
</dbReference>
<comment type="caution">
    <text evidence="3">The sequence shown here is derived from an EMBL/GenBank/DDBJ whole genome shotgun (WGS) entry which is preliminary data.</text>
</comment>
<evidence type="ECO:0000256" key="1">
    <source>
        <dbReference type="ARBA" id="ARBA00008710"/>
    </source>
</evidence>
<reference evidence="3 4" key="1">
    <citation type="submission" date="2020-08" db="EMBL/GenBank/DDBJ databases">
        <title>Sequencing the genomes of 1000 actinobacteria strains.</title>
        <authorList>
            <person name="Klenk H.-P."/>
        </authorList>
    </citation>
    <scope>NUCLEOTIDE SEQUENCE [LARGE SCALE GENOMIC DNA]</scope>
    <source>
        <strain evidence="3 4">DSM 45913</strain>
    </source>
</reference>
<comment type="similarity">
    <text evidence="1">Belongs to the F420H(2)-dependent quinone reductase family.</text>
</comment>
<dbReference type="Gene3D" id="2.30.110.10">
    <property type="entry name" value="Electron Transport, Fmn-binding Protein, Chain A"/>
    <property type="match status" value="1"/>
</dbReference>
<dbReference type="GO" id="GO:0070967">
    <property type="term" value="F:coenzyme F420 binding"/>
    <property type="evidence" value="ECO:0007669"/>
    <property type="project" value="TreeGrafter"/>
</dbReference>
<dbReference type="PANTHER" id="PTHR39428">
    <property type="entry name" value="F420H(2)-DEPENDENT QUINONE REDUCTASE RV1261C"/>
    <property type="match status" value="1"/>
</dbReference>
<dbReference type="NCBIfam" id="TIGR00026">
    <property type="entry name" value="hi_GC_TIGR00026"/>
    <property type="match status" value="1"/>
</dbReference>
<keyword evidence="4" id="KW-1185">Reference proteome</keyword>
<organism evidence="3 4">
    <name type="scientific">Nonomuraea muscovyensis</name>
    <dbReference type="NCBI Taxonomy" id="1124761"/>
    <lineage>
        <taxon>Bacteria</taxon>
        <taxon>Bacillati</taxon>
        <taxon>Actinomycetota</taxon>
        <taxon>Actinomycetes</taxon>
        <taxon>Streptosporangiales</taxon>
        <taxon>Streptosporangiaceae</taxon>
        <taxon>Nonomuraea</taxon>
    </lineage>
</organism>